<proteinExistence type="predicted"/>
<reference evidence="3 4" key="1">
    <citation type="journal article" date="2015" name="Genome Biol. Evol.">
        <title>Phylogenomic analyses indicate that early fungi evolved digesting cell walls of algal ancestors of land plants.</title>
        <authorList>
            <person name="Chang Y."/>
            <person name="Wang S."/>
            <person name="Sekimoto S."/>
            <person name="Aerts A.L."/>
            <person name="Choi C."/>
            <person name="Clum A."/>
            <person name="LaButti K.M."/>
            <person name="Lindquist E.A."/>
            <person name="Yee Ngan C."/>
            <person name="Ohm R.A."/>
            <person name="Salamov A.A."/>
            <person name="Grigoriev I.V."/>
            <person name="Spatafora J.W."/>
            <person name="Berbee M.L."/>
        </authorList>
    </citation>
    <scope>NUCLEOTIDE SEQUENCE [LARGE SCALE GENOMIC DNA]</scope>
    <source>
        <strain evidence="3 4">JEL478</strain>
    </source>
</reference>
<gene>
    <name evidence="3" type="ORF">M427DRAFT_280702</name>
</gene>
<protein>
    <submittedName>
        <fullName evidence="3">Uncharacterized protein</fullName>
    </submittedName>
</protein>
<sequence length="352" mass="37296">MPLVAEDKVREVEAAAEAKAKAAPVKVEVEHKVDAQLAERLRAASEGREAASRYLAQVAEELQTSKDSIASLQKKLTQVESERNALQSAPRTLPAALPASHAAPSAIVDTDLSSALEDARRAAQVAQTRAIEAEEKLRLERAKHAVKADVPKKEDVRAAAEEIVKGQKELAVAVEKLTARKDVEGVPSTKGVSLDSENLAKLRAQESTTARYLEHVLEELAATKRKVVAVQAQKLKEVQSVTEAAVVAAEPKDTKQGEELLKKYAELQNELARRNDAATEHARYLATVVGAVEATATSPVRTSNKMSAAHPDVADVASGDAEVVVGVEVGTGPAGGRGDGTLTPDSIEGEVV</sequence>
<dbReference type="EMBL" id="KQ965732">
    <property type="protein sequence ID" value="KXS21871.1"/>
    <property type="molecule type" value="Genomic_DNA"/>
</dbReference>
<feature type="region of interest" description="Disordered" evidence="2">
    <location>
        <begin position="329"/>
        <end position="352"/>
    </location>
</feature>
<name>A0A139AYQ3_GONPJ</name>
<evidence type="ECO:0000313" key="3">
    <source>
        <dbReference type="EMBL" id="KXS21871.1"/>
    </source>
</evidence>
<keyword evidence="1" id="KW-0175">Coiled coil</keyword>
<dbReference type="Proteomes" id="UP000070544">
    <property type="component" value="Unassembled WGS sequence"/>
</dbReference>
<feature type="coiled-coil region" evidence="1">
    <location>
        <begin position="55"/>
        <end position="89"/>
    </location>
</feature>
<dbReference type="AlphaFoldDB" id="A0A139AYQ3"/>
<dbReference type="OrthoDB" id="10687637at2759"/>
<evidence type="ECO:0000256" key="2">
    <source>
        <dbReference type="SAM" id="MobiDB-lite"/>
    </source>
</evidence>
<evidence type="ECO:0000256" key="1">
    <source>
        <dbReference type="SAM" id="Coils"/>
    </source>
</evidence>
<evidence type="ECO:0000313" key="4">
    <source>
        <dbReference type="Proteomes" id="UP000070544"/>
    </source>
</evidence>
<keyword evidence="4" id="KW-1185">Reference proteome</keyword>
<accession>A0A139AYQ3</accession>
<organism evidence="3 4">
    <name type="scientific">Gonapodya prolifera (strain JEL478)</name>
    <name type="common">Monoblepharis prolifera</name>
    <dbReference type="NCBI Taxonomy" id="1344416"/>
    <lineage>
        <taxon>Eukaryota</taxon>
        <taxon>Fungi</taxon>
        <taxon>Fungi incertae sedis</taxon>
        <taxon>Chytridiomycota</taxon>
        <taxon>Chytridiomycota incertae sedis</taxon>
        <taxon>Monoblepharidomycetes</taxon>
        <taxon>Monoblepharidales</taxon>
        <taxon>Gonapodyaceae</taxon>
        <taxon>Gonapodya</taxon>
    </lineage>
</organism>